<dbReference type="Proteomes" id="UP001054945">
    <property type="component" value="Unassembled WGS sequence"/>
</dbReference>
<feature type="compositionally biased region" description="Polar residues" evidence="1">
    <location>
        <begin position="35"/>
        <end position="44"/>
    </location>
</feature>
<keyword evidence="3" id="KW-1185">Reference proteome</keyword>
<name>A0AAV4PJD3_CAEEX</name>
<reference evidence="2 3" key="1">
    <citation type="submission" date="2021-06" db="EMBL/GenBank/DDBJ databases">
        <title>Caerostris extrusa draft genome.</title>
        <authorList>
            <person name="Kono N."/>
            <person name="Arakawa K."/>
        </authorList>
    </citation>
    <scope>NUCLEOTIDE SEQUENCE [LARGE SCALE GENOMIC DNA]</scope>
</reference>
<protein>
    <submittedName>
        <fullName evidence="2">Uncharacterized protein</fullName>
    </submittedName>
</protein>
<feature type="region of interest" description="Disordered" evidence="1">
    <location>
        <begin position="1"/>
        <end position="44"/>
    </location>
</feature>
<dbReference type="AlphaFoldDB" id="A0AAV4PJD3"/>
<evidence type="ECO:0000256" key="1">
    <source>
        <dbReference type="SAM" id="MobiDB-lite"/>
    </source>
</evidence>
<evidence type="ECO:0000313" key="3">
    <source>
        <dbReference type="Proteomes" id="UP001054945"/>
    </source>
</evidence>
<accession>A0AAV4PJD3</accession>
<evidence type="ECO:0000313" key="2">
    <source>
        <dbReference type="EMBL" id="GIX96035.1"/>
    </source>
</evidence>
<gene>
    <name evidence="2" type="ORF">CEXT_60261</name>
</gene>
<organism evidence="2 3">
    <name type="scientific">Caerostris extrusa</name>
    <name type="common">Bark spider</name>
    <name type="synonym">Caerostris bankana</name>
    <dbReference type="NCBI Taxonomy" id="172846"/>
    <lineage>
        <taxon>Eukaryota</taxon>
        <taxon>Metazoa</taxon>
        <taxon>Ecdysozoa</taxon>
        <taxon>Arthropoda</taxon>
        <taxon>Chelicerata</taxon>
        <taxon>Arachnida</taxon>
        <taxon>Araneae</taxon>
        <taxon>Araneomorphae</taxon>
        <taxon>Entelegynae</taxon>
        <taxon>Araneoidea</taxon>
        <taxon>Araneidae</taxon>
        <taxon>Caerostris</taxon>
    </lineage>
</organism>
<comment type="caution">
    <text evidence="2">The sequence shown here is derived from an EMBL/GenBank/DDBJ whole genome shotgun (WGS) entry which is preliminary data.</text>
</comment>
<dbReference type="EMBL" id="BPLR01004600">
    <property type="protein sequence ID" value="GIX96035.1"/>
    <property type="molecule type" value="Genomic_DNA"/>
</dbReference>
<sequence>MRKRRHGTPQDVKNYLQTPYATSPWRITPMEHPSKGNSSSTGVKSKNDVVDFLQDVKNYLQTPLCDVPLANNSQWNIHQRETRVLRLILLER</sequence>
<proteinExistence type="predicted"/>